<evidence type="ECO:0000313" key="1">
    <source>
        <dbReference type="EMBL" id="AIA91226.1"/>
    </source>
</evidence>
<protein>
    <submittedName>
        <fullName evidence="1">CAZy families GT4 protein</fullName>
    </submittedName>
</protein>
<proteinExistence type="predicted"/>
<sequence>HSADSNQLQKLNRLTNGLLSTVVRQVGLQAETEAQVQRRRAIDEAIAFPQLFIAPSRYLMRRMQQHFPDAPIHFLPYGLEESAAPGVSSQVAVASAEPAALRVGYMGQVAEHKGVHLLIEAWRALTV</sequence>
<feature type="non-terminal residue" evidence="1">
    <location>
        <position position="127"/>
    </location>
</feature>
<dbReference type="EMBL" id="KF123916">
    <property type="protein sequence ID" value="AIA91226.1"/>
    <property type="molecule type" value="Genomic_DNA"/>
</dbReference>
<name>A0A060CEN6_9CHLR</name>
<dbReference type="AlphaFoldDB" id="A0A060CEN6"/>
<dbReference type="Gene3D" id="3.40.50.2000">
    <property type="entry name" value="Glycogen Phosphorylase B"/>
    <property type="match status" value="2"/>
</dbReference>
<accession>A0A060CEN6</accession>
<dbReference type="SUPFAM" id="SSF53756">
    <property type="entry name" value="UDP-Glycosyltransferase/glycogen phosphorylase"/>
    <property type="match status" value="1"/>
</dbReference>
<organism evidence="1">
    <name type="scientific">uncultured Roseiflexus sp</name>
    <dbReference type="NCBI Taxonomy" id="290602"/>
    <lineage>
        <taxon>Bacteria</taxon>
        <taxon>Bacillati</taxon>
        <taxon>Chloroflexota</taxon>
        <taxon>Chloroflexia</taxon>
        <taxon>Chloroflexales</taxon>
        <taxon>Roseiflexineae</taxon>
        <taxon>Roseiflexaceae</taxon>
        <taxon>Roseiflexus</taxon>
        <taxon>environmental samples</taxon>
    </lineage>
</organism>
<feature type="non-terminal residue" evidence="1">
    <location>
        <position position="1"/>
    </location>
</feature>
<reference evidence="1" key="1">
    <citation type="journal article" date="2013" name="Environ. Microbiol.">
        <title>Seasonally variable intestinal metagenomes of the red palm weevil (Rhynchophorus ferrugineus).</title>
        <authorList>
            <person name="Jia S."/>
            <person name="Zhang X."/>
            <person name="Zhang G."/>
            <person name="Yin A."/>
            <person name="Zhang S."/>
            <person name="Li F."/>
            <person name="Wang L."/>
            <person name="Zhao D."/>
            <person name="Yun Q."/>
            <person name="Tala"/>
            <person name="Wang J."/>
            <person name="Sun G."/>
            <person name="Baabdullah M."/>
            <person name="Yu X."/>
            <person name="Hu S."/>
            <person name="Al-Mssallem I.S."/>
            <person name="Yu J."/>
        </authorList>
    </citation>
    <scope>NUCLEOTIDE SEQUENCE</scope>
</reference>